<keyword evidence="4 5" id="KW-0418">Kinase</keyword>
<keyword evidence="1 5" id="KW-0808">Transferase</keyword>
<proteinExistence type="inferred from homology"/>
<dbReference type="InterPro" id="IPR007862">
    <property type="entry name" value="Adenylate_kinase_lid-dom"/>
</dbReference>
<feature type="binding site" evidence="5">
    <location>
        <begin position="58"/>
        <end position="60"/>
    </location>
    <ligand>
        <name>AMP</name>
        <dbReference type="ChEBI" id="CHEBI:456215"/>
    </ligand>
</feature>
<evidence type="ECO:0000256" key="2">
    <source>
        <dbReference type="ARBA" id="ARBA00022727"/>
    </source>
</evidence>
<organism evidence="9 10">
    <name type="scientific">Riesia pediculicola (strain USDA)</name>
    <dbReference type="NCBI Taxonomy" id="515618"/>
    <lineage>
        <taxon>Bacteria</taxon>
        <taxon>Pseudomonadati</taxon>
        <taxon>Pseudomonadota</taxon>
        <taxon>Gammaproteobacteria</taxon>
        <taxon>Enterobacterales</taxon>
        <taxon>Enterobacteriaceae</taxon>
        <taxon>Candidatus Riesia</taxon>
    </lineage>
</organism>
<dbReference type="Pfam" id="PF05191">
    <property type="entry name" value="ADK_lid"/>
    <property type="match status" value="1"/>
</dbReference>
<comment type="similarity">
    <text evidence="5 6">Belongs to the adenylate kinase family.</text>
</comment>
<evidence type="ECO:0000256" key="3">
    <source>
        <dbReference type="ARBA" id="ARBA00022741"/>
    </source>
</evidence>
<dbReference type="NCBIfam" id="TIGR01351">
    <property type="entry name" value="adk"/>
    <property type="match status" value="1"/>
</dbReference>
<comment type="subunit">
    <text evidence="5 7">Monomer.</text>
</comment>
<evidence type="ECO:0000256" key="4">
    <source>
        <dbReference type="ARBA" id="ARBA00022777"/>
    </source>
</evidence>
<evidence type="ECO:0000313" key="9">
    <source>
        <dbReference type="EMBL" id="ADD79562.1"/>
    </source>
</evidence>
<sequence length="227" mass="26393">MIGIILIGSPGSGKGTHCEFISKKYNIQKISVGNLLRNQTPLDQFSKKEISRRIDQGQLIPDEIVIDLMRKKISEINYSNGFLLDGFPRNIRQAQEMTKLIDARYVLIELSINLTNILDRISGRLIHFPSNRTYHIKFCPPKKKGIDDITGEKLVIRKDDSLKIIYKRIEIYQRFTEPIIQFYKEKKNSKISCFKVDANKKIKDVQKEIINILDQFMIDNSSKNFKN</sequence>
<feature type="binding site" evidence="5">
    <location>
        <begin position="11"/>
        <end position="16"/>
    </location>
    <ligand>
        <name>ATP</name>
        <dbReference type="ChEBI" id="CHEBI:30616"/>
    </ligand>
</feature>
<keyword evidence="10" id="KW-1185">Reference proteome</keyword>
<dbReference type="Proteomes" id="UP000001700">
    <property type="component" value="Chromosome"/>
</dbReference>
<protein>
    <recommendedName>
        <fullName evidence="5 7">Adenylate kinase</fullName>
        <shortName evidence="5">AK</shortName>
        <ecNumber evidence="5 7">2.7.4.3</ecNumber>
    </recommendedName>
    <alternativeName>
        <fullName evidence="5">ATP-AMP transphosphorylase</fullName>
    </alternativeName>
    <alternativeName>
        <fullName evidence="5">ATP:AMP phosphotransferase</fullName>
    </alternativeName>
    <alternativeName>
        <fullName evidence="5">Adenylate monophosphate kinase</fullName>
    </alternativeName>
</protein>
<dbReference type="InterPro" id="IPR033690">
    <property type="entry name" value="Adenylat_kinase_CS"/>
</dbReference>
<dbReference type="GO" id="GO:0004017">
    <property type="term" value="F:AMP kinase activity"/>
    <property type="evidence" value="ECO:0007669"/>
    <property type="project" value="UniProtKB-UniRule"/>
</dbReference>
<comment type="subcellular location">
    <subcellularLocation>
        <location evidence="5 7">Cytoplasm</location>
    </subcellularLocation>
</comment>
<keyword evidence="5 7" id="KW-0067">ATP-binding</keyword>
<feature type="binding site" evidence="5">
    <location>
        <position position="124"/>
    </location>
    <ligand>
        <name>ATP</name>
        <dbReference type="ChEBI" id="CHEBI:30616"/>
    </ligand>
</feature>
<dbReference type="PRINTS" id="PR00094">
    <property type="entry name" value="ADENYLTKNASE"/>
</dbReference>
<keyword evidence="3 5" id="KW-0547">Nucleotide-binding</keyword>
<comment type="function">
    <text evidence="5">Catalyzes the reversible transfer of the terminal phosphate group between ATP and AMP. Plays an important role in cellular energy homeostasis and in adenine nucleotide metabolism.</text>
</comment>
<feature type="binding site" evidence="5">
    <location>
        <position position="157"/>
    </location>
    <ligand>
        <name>AMP</name>
        <dbReference type="ChEBI" id="CHEBI:456215"/>
    </ligand>
</feature>
<dbReference type="STRING" id="515618.RIEPE_0305"/>
<accession>D4G899</accession>
<dbReference type="FunFam" id="3.40.50.300:FF:000106">
    <property type="entry name" value="Adenylate kinase mitochondrial"/>
    <property type="match status" value="1"/>
</dbReference>
<feature type="binding site" evidence="5">
    <location>
        <position position="93"/>
    </location>
    <ligand>
        <name>AMP</name>
        <dbReference type="ChEBI" id="CHEBI:456215"/>
    </ligand>
</feature>
<feature type="binding site" evidence="5">
    <location>
        <position position="168"/>
    </location>
    <ligand>
        <name>AMP</name>
        <dbReference type="ChEBI" id="CHEBI:456215"/>
    </ligand>
</feature>
<dbReference type="PROSITE" id="PS00113">
    <property type="entry name" value="ADENYLATE_KINASE"/>
    <property type="match status" value="1"/>
</dbReference>
<feature type="binding site" evidence="5">
    <location>
        <position position="200"/>
    </location>
    <ligand>
        <name>ATP</name>
        <dbReference type="ChEBI" id="CHEBI:30616"/>
    </ligand>
</feature>
<feature type="binding site" evidence="5">
    <location>
        <position position="37"/>
    </location>
    <ligand>
        <name>AMP</name>
        <dbReference type="ChEBI" id="CHEBI:456215"/>
    </ligand>
</feature>
<feature type="region of interest" description="NMP" evidence="5">
    <location>
        <begin position="31"/>
        <end position="60"/>
    </location>
</feature>
<feature type="binding site" evidence="5">
    <location>
        <begin position="86"/>
        <end position="89"/>
    </location>
    <ligand>
        <name>AMP</name>
        <dbReference type="ChEBI" id="CHEBI:456215"/>
    </ligand>
</feature>
<dbReference type="InterPro" id="IPR006259">
    <property type="entry name" value="Adenyl_kin_sub"/>
</dbReference>
<name>D4G899_RIEPU</name>
<dbReference type="HOGENOM" id="CLU_032354_1_2_6"/>
<evidence type="ECO:0000256" key="6">
    <source>
        <dbReference type="RuleBase" id="RU003330"/>
    </source>
</evidence>
<dbReference type="HAMAP" id="MF_00235">
    <property type="entry name" value="Adenylate_kinase_Adk"/>
    <property type="match status" value="1"/>
</dbReference>
<dbReference type="GO" id="GO:0044209">
    <property type="term" value="P:AMP salvage"/>
    <property type="evidence" value="ECO:0007669"/>
    <property type="project" value="UniProtKB-UniRule"/>
</dbReference>
<dbReference type="Gene3D" id="3.40.50.300">
    <property type="entry name" value="P-loop containing nucleotide triphosphate hydrolases"/>
    <property type="match status" value="1"/>
</dbReference>
<dbReference type="KEGG" id="rip:RIEPE_0305"/>
<dbReference type="Pfam" id="PF00406">
    <property type="entry name" value="ADK"/>
    <property type="match status" value="1"/>
</dbReference>
<comment type="pathway">
    <text evidence="5">Purine metabolism; AMP biosynthesis via salvage pathway; AMP from ADP: step 1/1.</text>
</comment>
<keyword evidence="5" id="KW-0963">Cytoplasm</keyword>
<dbReference type="CDD" id="cd01428">
    <property type="entry name" value="ADK"/>
    <property type="match status" value="1"/>
</dbReference>
<dbReference type="InterPro" id="IPR000850">
    <property type="entry name" value="Adenylat/UMP-CMP_kin"/>
</dbReference>
<feature type="binding site" evidence="5">
    <location>
        <begin position="133"/>
        <end position="134"/>
    </location>
    <ligand>
        <name>ATP</name>
        <dbReference type="ChEBI" id="CHEBI:30616"/>
    </ligand>
</feature>
<evidence type="ECO:0000259" key="8">
    <source>
        <dbReference type="Pfam" id="PF05191"/>
    </source>
</evidence>
<dbReference type="OrthoDB" id="9805030at2"/>
<dbReference type="eggNOG" id="COG0563">
    <property type="taxonomic scope" value="Bacteria"/>
</dbReference>
<evidence type="ECO:0000256" key="1">
    <source>
        <dbReference type="ARBA" id="ARBA00022679"/>
    </source>
</evidence>
<gene>
    <name evidence="5" type="primary">adk</name>
    <name evidence="9" type="ordered locus">RIEPE_0305</name>
</gene>
<dbReference type="UniPathway" id="UPA00588">
    <property type="reaction ID" value="UER00649"/>
</dbReference>
<dbReference type="EMBL" id="CP001085">
    <property type="protein sequence ID" value="ADD79562.1"/>
    <property type="molecule type" value="Genomic_DNA"/>
</dbReference>
<dbReference type="RefSeq" id="WP_013087550.1">
    <property type="nucleotide sequence ID" value="NC_014109.1"/>
</dbReference>
<dbReference type="GO" id="GO:0005737">
    <property type="term" value="C:cytoplasm"/>
    <property type="evidence" value="ECO:0007669"/>
    <property type="project" value="UniProtKB-SubCell"/>
</dbReference>
<evidence type="ECO:0000313" key="10">
    <source>
        <dbReference type="Proteomes" id="UP000001700"/>
    </source>
</evidence>
<evidence type="ECO:0000256" key="5">
    <source>
        <dbReference type="HAMAP-Rule" id="MF_00235"/>
    </source>
</evidence>
<feature type="domain" description="Adenylate kinase active site lid" evidence="8">
    <location>
        <begin position="124"/>
        <end position="159"/>
    </location>
</feature>
<dbReference type="InterPro" id="IPR027417">
    <property type="entry name" value="P-loop_NTPase"/>
</dbReference>
<dbReference type="GO" id="GO:0005524">
    <property type="term" value="F:ATP binding"/>
    <property type="evidence" value="ECO:0007669"/>
    <property type="project" value="UniProtKB-UniRule"/>
</dbReference>
<evidence type="ECO:0000256" key="7">
    <source>
        <dbReference type="RuleBase" id="RU003331"/>
    </source>
</evidence>
<reference evidence="9" key="1">
    <citation type="submission" date="2008-05" db="EMBL/GenBank/DDBJ databases">
        <title>Genome sequence of Riesia pediculicola USDA.</title>
        <authorList>
            <person name="Kirkness E.F."/>
        </authorList>
    </citation>
    <scope>NUCLEOTIDE SEQUENCE [LARGE SCALE GENOMIC DNA]</scope>
    <source>
        <strain evidence="9">USDA</strain>
    </source>
</reference>
<dbReference type="AlphaFoldDB" id="D4G899"/>
<comment type="domain">
    <text evidence="5">Consists of three domains, a large central CORE domain and two small peripheral domains, NMPbind and LID, which undergo movements during catalysis. The LID domain closes over the site of phosphoryl transfer upon ATP binding. Assembling and dissambling the active center during each catalytic cycle provides an effective means to prevent ATP hydrolysis.</text>
</comment>
<keyword evidence="2 5" id="KW-0545">Nucleotide biosynthesis</keyword>
<dbReference type="EC" id="2.7.4.3" evidence="5 7"/>
<dbReference type="SUPFAM" id="SSF52540">
    <property type="entry name" value="P-loop containing nucleoside triphosphate hydrolases"/>
    <property type="match status" value="1"/>
</dbReference>
<feature type="region of interest" description="LID" evidence="5">
    <location>
        <begin position="123"/>
        <end position="160"/>
    </location>
</feature>
<dbReference type="PANTHER" id="PTHR23359">
    <property type="entry name" value="NUCLEOTIDE KINASE"/>
    <property type="match status" value="1"/>
</dbReference>
<comment type="caution">
    <text evidence="5">Lacks conserved residue(s) required for the propagation of feature annotation.</text>
</comment>
<comment type="catalytic activity">
    <reaction evidence="5 7">
        <text>AMP + ATP = 2 ADP</text>
        <dbReference type="Rhea" id="RHEA:12973"/>
        <dbReference type="ChEBI" id="CHEBI:30616"/>
        <dbReference type="ChEBI" id="CHEBI:456215"/>
        <dbReference type="ChEBI" id="CHEBI:456216"/>
        <dbReference type="EC" id="2.7.4.3"/>
    </reaction>
</comment>